<name>A0A6S6PW08_ACEAC</name>
<dbReference type="RefSeq" id="WP_180952878.1">
    <property type="nucleotide sequence ID" value="NZ_AP023326.1"/>
</dbReference>
<organism evidence="1 2">
    <name type="scientific">Acetobacter aceti</name>
    <dbReference type="NCBI Taxonomy" id="435"/>
    <lineage>
        <taxon>Bacteria</taxon>
        <taxon>Pseudomonadati</taxon>
        <taxon>Pseudomonadota</taxon>
        <taxon>Alphaproteobacteria</taxon>
        <taxon>Acetobacterales</taxon>
        <taxon>Acetobacteraceae</taxon>
        <taxon>Acetobacter</taxon>
        <taxon>Acetobacter subgen. Acetobacter</taxon>
    </lineage>
</organism>
<reference evidence="1 2" key="1">
    <citation type="submission" date="2020-07" db="EMBL/GenBank/DDBJ databases">
        <title>Complete Genome Sequence of an acetic acid bacterium, Acetobacter aceti JCM20276.</title>
        <authorList>
            <person name="Hirose Y."/>
            <person name="Mihara H."/>
        </authorList>
    </citation>
    <scope>NUCLEOTIDE SEQUENCE [LARGE SCALE GENOMIC DNA]</scope>
    <source>
        <strain evidence="1 2">JCM20276</strain>
    </source>
</reference>
<evidence type="ECO:0008006" key="3">
    <source>
        <dbReference type="Google" id="ProtNLM"/>
    </source>
</evidence>
<gene>
    <name evidence="1" type="ORF">AAJCM20276_34460</name>
</gene>
<dbReference type="Proteomes" id="UP000515220">
    <property type="component" value="Chromosome"/>
</dbReference>
<dbReference type="EMBL" id="AP023326">
    <property type="protein sequence ID" value="BCI68822.1"/>
    <property type="molecule type" value="Genomic_DNA"/>
</dbReference>
<proteinExistence type="predicted"/>
<evidence type="ECO:0000313" key="1">
    <source>
        <dbReference type="EMBL" id="BCI68822.1"/>
    </source>
</evidence>
<dbReference type="AlphaFoldDB" id="A0A6S6PW08"/>
<accession>A0A6S6PW08</accession>
<protein>
    <recommendedName>
        <fullName evidence="3">Transposase DDE domain-containing protein</fullName>
    </recommendedName>
</protein>
<evidence type="ECO:0000313" key="2">
    <source>
        <dbReference type="Proteomes" id="UP000515220"/>
    </source>
</evidence>
<sequence>MRTVLSGYIWQQVSDFRDADVLLADLSGETEEVIGDREYDSNQIRQSFAGRNIAACIPPKKKRKSGLPYDWLHYKKCHMFAKLKDWRRVATRYDRCARTFMSAIHIAAYFIYYLKECVLSLGGLMAIRHDLALERIQILVWMARMEEWFMQEAAPAINSHSVKLRLTEKAIFVTEIFRYFVPMIEMTETGDWDTVNTHA</sequence>